<comment type="caution">
    <text evidence="1">The sequence shown here is derived from an EMBL/GenBank/DDBJ whole genome shotgun (WGS) entry which is preliminary data.</text>
</comment>
<dbReference type="AlphaFoldDB" id="A0A0G1Q4P6"/>
<dbReference type="InterPro" id="IPR014942">
    <property type="entry name" value="AbiEii"/>
</dbReference>
<gene>
    <name evidence="1" type="ORF">UX03_C0014G0004</name>
</gene>
<accession>A0A0G1Q4P6</accession>
<dbReference type="EMBL" id="LCKQ01000014">
    <property type="protein sequence ID" value="KKU03625.1"/>
    <property type="molecule type" value="Genomic_DNA"/>
</dbReference>
<evidence type="ECO:0008006" key="3">
    <source>
        <dbReference type="Google" id="ProtNLM"/>
    </source>
</evidence>
<evidence type="ECO:0000313" key="2">
    <source>
        <dbReference type="Proteomes" id="UP000034086"/>
    </source>
</evidence>
<organism evidence="1 2">
    <name type="scientific">Candidatus Woesebacteria bacterium GW2011_GWE1_45_18</name>
    <dbReference type="NCBI Taxonomy" id="1618598"/>
    <lineage>
        <taxon>Bacteria</taxon>
        <taxon>Candidatus Woeseibacteriota</taxon>
    </lineage>
</organism>
<dbReference type="Pfam" id="PF08843">
    <property type="entry name" value="AbiEii"/>
    <property type="match status" value="1"/>
</dbReference>
<dbReference type="Proteomes" id="UP000034086">
    <property type="component" value="Unassembled WGS sequence"/>
</dbReference>
<name>A0A0G1Q4P6_9BACT</name>
<dbReference type="Gene3D" id="3.10.450.620">
    <property type="entry name" value="JHP933, nucleotidyltransferase-like core domain"/>
    <property type="match status" value="1"/>
</dbReference>
<evidence type="ECO:0000313" key="1">
    <source>
        <dbReference type="EMBL" id="KKU03625.1"/>
    </source>
</evidence>
<reference evidence="1 2" key="1">
    <citation type="journal article" date="2015" name="Nature">
        <title>rRNA introns, odd ribosomes, and small enigmatic genomes across a large radiation of phyla.</title>
        <authorList>
            <person name="Brown C.T."/>
            <person name="Hug L.A."/>
            <person name="Thomas B.C."/>
            <person name="Sharon I."/>
            <person name="Castelle C.J."/>
            <person name="Singh A."/>
            <person name="Wilkins M.J."/>
            <person name="Williams K.H."/>
            <person name="Banfield J.F."/>
        </authorList>
    </citation>
    <scope>NUCLEOTIDE SEQUENCE [LARGE SCALE GENOMIC DNA]</scope>
</reference>
<protein>
    <recommendedName>
        <fullName evidence="3">Nucleotidyl transferase AbiEii/AbiGii toxin family protein</fullName>
    </recommendedName>
</protein>
<proteinExistence type="predicted"/>
<sequence length="251" mass="29763">MIDTQTLFQISKTKKIDQFTVLREILQISFLNYFYKNPESRNVFFKGGTCLKLLYNSNRFSEDLDFSTNQDRKVLGEIISKALDSLKPEFPEIYFKDVASITGVTEKIYLPTEITSQPLTIRLDFSQREEVFFPRQNTISTDLPVLSVSVINYLDEKEILSEKVRAIMTRKRGRDLYDLWFLLNKKVEFDKKLIQKKLDLYRKKYSLESLIERIDTWNEKELIRDVSKFLPKNDRAILQNLKKFLLKELSI</sequence>
<dbReference type="PATRIC" id="fig|1618598.3.peg.408"/>